<dbReference type="InterPro" id="IPR023631">
    <property type="entry name" value="Amidase_dom"/>
</dbReference>
<dbReference type="Gene3D" id="3.90.1300.10">
    <property type="entry name" value="Amidase signature (AS) domain"/>
    <property type="match status" value="1"/>
</dbReference>
<dbReference type="SUPFAM" id="SSF75304">
    <property type="entry name" value="Amidase signature (AS) enzymes"/>
    <property type="match status" value="1"/>
</dbReference>
<gene>
    <name evidence="2" type="ORF">S01H4_19394</name>
</gene>
<accession>X0YJJ0</accession>
<dbReference type="EMBL" id="BART01008648">
    <property type="protein sequence ID" value="GAG56145.1"/>
    <property type="molecule type" value="Genomic_DNA"/>
</dbReference>
<reference evidence="2" key="1">
    <citation type="journal article" date="2014" name="Front. Microbiol.">
        <title>High frequency of phylogenetically diverse reductive dehalogenase-homologous genes in deep subseafloor sedimentary metagenomes.</title>
        <authorList>
            <person name="Kawai M."/>
            <person name="Futagami T."/>
            <person name="Toyoda A."/>
            <person name="Takaki Y."/>
            <person name="Nishi S."/>
            <person name="Hori S."/>
            <person name="Arai W."/>
            <person name="Tsubouchi T."/>
            <person name="Morono Y."/>
            <person name="Uchiyama I."/>
            <person name="Ito T."/>
            <person name="Fujiyama A."/>
            <person name="Inagaki F."/>
            <person name="Takami H."/>
        </authorList>
    </citation>
    <scope>NUCLEOTIDE SEQUENCE</scope>
    <source>
        <strain evidence="2">Expedition CK06-06</strain>
    </source>
</reference>
<dbReference type="AlphaFoldDB" id="X0YJJ0"/>
<organism evidence="2">
    <name type="scientific">marine sediment metagenome</name>
    <dbReference type="NCBI Taxonomy" id="412755"/>
    <lineage>
        <taxon>unclassified sequences</taxon>
        <taxon>metagenomes</taxon>
        <taxon>ecological metagenomes</taxon>
    </lineage>
</organism>
<evidence type="ECO:0000259" key="1">
    <source>
        <dbReference type="Pfam" id="PF01425"/>
    </source>
</evidence>
<dbReference type="GO" id="GO:0003824">
    <property type="term" value="F:catalytic activity"/>
    <property type="evidence" value="ECO:0007669"/>
    <property type="project" value="InterPro"/>
</dbReference>
<comment type="caution">
    <text evidence="2">The sequence shown here is derived from an EMBL/GenBank/DDBJ whole genome shotgun (WGS) entry which is preliminary data.</text>
</comment>
<feature type="non-terminal residue" evidence="2">
    <location>
        <position position="164"/>
    </location>
</feature>
<dbReference type="PANTHER" id="PTHR11895">
    <property type="entry name" value="TRANSAMIDASE"/>
    <property type="match status" value="1"/>
</dbReference>
<sequence>MTIHEAHRLLKTKQLSSVELTKACLERISQVEPKVHALVTITDELALRQAQKADELIAGGDTNPLTGIPGLIKDNMCTKGIRTTCSSKILENFVPPYDATVIEKLKDCGGVVVGKANMDEFAMGSSTEHSALFTTHNPWDLSRVPGGSSGGSAAAVAAGEAIYA</sequence>
<dbReference type="InterPro" id="IPR036928">
    <property type="entry name" value="AS_sf"/>
</dbReference>
<proteinExistence type="predicted"/>
<name>X0YJJ0_9ZZZZ</name>
<dbReference type="InterPro" id="IPR000120">
    <property type="entry name" value="Amidase"/>
</dbReference>
<feature type="domain" description="Amidase" evidence="1">
    <location>
        <begin position="19"/>
        <end position="162"/>
    </location>
</feature>
<dbReference type="Pfam" id="PF01425">
    <property type="entry name" value="Amidase"/>
    <property type="match status" value="1"/>
</dbReference>
<dbReference type="PANTHER" id="PTHR11895:SF151">
    <property type="entry name" value="GLUTAMYL-TRNA(GLN) AMIDOTRANSFERASE SUBUNIT A"/>
    <property type="match status" value="1"/>
</dbReference>
<evidence type="ECO:0000313" key="2">
    <source>
        <dbReference type="EMBL" id="GAG56145.1"/>
    </source>
</evidence>
<protein>
    <recommendedName>
        <fullName evidence="1">Amidase domain-containing protein</fullName>
    </recommendedName>
</protein>